<evidence type="ECO:0000313" key="1">
    <source>
        <dbReference type="EMBL" id="WIX98635.1"/>
    </source>
</evidence>
<dbReference type="AlphaFoldDB" id="A0A9Y2NAI6"/>
<dbReference type="EMBL" id="CP127295">
    <property type="protein sequence ID" value="WIX98635.1"/>
    <property type="molecule type" value="Genomic_DNA"/>
</dbReference>
<dbReference type="Proteomes" id="UP001239397">
    <property type="component" value="Chromosome"/>
</dbReference>
<protein>
    <submittedName>
        <fullName evidence="1">Uncharacterized protein</fullName>
    </submittedName>
</protein>
<proteinExistence type="predicted"/>
<dbReference type="RefSeq" id="WP_285995119.1">
    <property type="nucleotide sequence ID" value="NZ_CP127295.1"/>
</dbReference>
<dbReference type="KEGG" id="amog:QRX60_31795"/>
<gene>
    <name evidence="1" type="ORF">QRX60_31795</name>
</gene>
<organism evidence="1 2">
    <name type="scientific">Amycolatopsis mongoliensis</name>
    <dbReference type="NCBI Taxonomy" id="715475"/>
    <lineage>
        <taxon>Bacteria</taxon>
        <taxon>Bacillati</taxon>
        <taxon>Actinomycetota</taxon>
        <taxon>Actinomycetes</taxon>
        <taxon>Pseudonocardiales</taxon>
        <taxon>Pseudonocardiaceae</taxon>
        <taxon>Amycolatopsis</taxon>
    </lineage>
</organism>
<sequence length="81" mass="8352">MTDAPVRAVVLRELLLGLRGPVDPRGVRLGGARIAGTLDLDHVEAVVGLALVDCVVVNPISARRAARLRFVDSGAAAGPTT</sequence>
<evidence type="ECO:0000313" key="2">
    <source>
        <dbReference type="Proteomes" id="UP001239397"/>
    </source>
</evidence>
<accession>A0A9Y2NAI6</accession>
<name>A0A9Y2NAI6_9PSEU</name>
<reference evidence="1 2" key="1">
    <citation type="submission" date="2023-06" db="EMBL/GenBank/DDBJ databases">
        <authorList>
            <person name="Oyuntsetseg B."/>
            <person name="Kim S.B."/>
        </authorList>
    </citation>
    <scope>NUCLEOTIDE SEQUENCE [LARGE SCALE GENOMIC DNA]</scope>
    <source>
        <strain evidence="1 2">4-36</strain>
    </source>
</reference>
<keyword evidence="2" id="KW-1185">Reference proteome</keyword>